<sequence>MKTSDKLRFVRQNMKKNKSRIFMTVLATAMGCAFLMMIASVAFGLQKSVINEILQDRSLTEIEMNAKMNGDSYEGLQLSDLDALKQLKHVKAVIAQSRLQATAAVDGYKGNTNAIFSDLKEEAKVGLPLAEGRMAENEGETVVGYHLAEHLLNEAGESYGKSLVGQTLSYQINIYDPQTEKETLSQSFTVNIVGITEKPAKEWRQDIDIRLSDSLLGKILPAGEEPSFMVKVYAKSADSVAELSKTLRAQNYQIYSVADSIKEYDLVFLVMKVGLIFVGTIAVLIASIGIFNTMTMAVTERAQDIGIMKAIGAHPRTIRSVFMLESFGIGLIGVLIGTLIAYGLSALINTVVPPILTSVMDGARLPENFVFSSIPLVLTLVSVAISLGVALLSGMRPAARATRIDVLSALRRDI</sequence>
<dbReference type="PANTHER" id="PTHR30572:SF4">
    <property type="entry name" value="ABC TRANSPORTER PERMEASE YTRF"/>
    <property type="match status" value="1"/>
</dbReference>
<proteinExistence type="inferred from homology"/>
<dbReference type="EMBL" id="BMHP01000002">
    <property type="protein sequence ID" value="GGD75749.1"/>
    <property type="molecule type" value="Genomic_DNA"/>
</dbReference>
<reference evidence="10" key="2">
    <citation type="submission" date="2020-09" db="EMBL/GenBank/DDBJ databases">
        <authorList>
            <person name="Sun Q."/>
            <person name="Zhou Y."/>
        </authorList>
    </citation>
    <scope>NUCLEOTIDE SEQUENCE</scope>
    <source>
        <strain evidence="10">CGMCC 1.15178</strain>
    </source>
</reference>
<gene>
    <name evidence="10" type="primary">ytrF</name>
    <name evidence="10" type="ORF">GCM10010911_37200</name>
</gene>
<dbReference type="PROSITE" id="PS51257">
    <property type="entry name" value="PROKAR_LIPOPROTEIN"/>
    <property type="match status" value="1"/>
</dbReference>
<feature type="transmembrane region" description="Helical" evidence="7">
    <location>
        <begin position="326"/>
        <end position="349"/>
    </location>
</feature>
<evidence type="ECO:0000256" key="4">
    <source>
        <dbReference type="ARBA" id="ARBA00022989"/>
    </source>
</evidence>
<name>A0A917DVZ1_9BACL</name>
<accession>A0A917DVZ1</accession>
<keyword evidence="4 7" id="KW-1133">Transmembrane helix</keyword>
<dbReference type="PANTHER" id="PTHR30572">
    <property type="entry name" value="MEMBRANE COMPONENT OF TRANSPORTER-RELATED"/>
    <property type="match status" value="1"/>
</dbReference>
<dbReference type="InterPro" id="IPR050250">
    <property type="entry name" value="Macrolide_Exporter_MacB"/>
</dbReference>
<keyword evidence="5 7" id="KW-0472">Membrane</keyword>
<keyword evidence="2" id="KW-1003">Cell membrane</keyword>
<comment type="subcellular location">
    <subcellularLocation>
        <location evidence="1">Cell membrane</location>
        <topology evidence="1">Multi-pass membrane protein</topology>
    </subcellularLocation>
</comment>
<evidence type="ECO:0000256" key="3">
    <source>
        <dbReference type="ARBA" id="ARBA00022692"/>
    </source>
</evidence>
<comment type="similarity">
    <text evidence="6">Belongs to the ABC-4 integral membrane protein family.</text>
</comment>
<comment type="caution">
    <text evidence="10">The sequence shown here is derived from an EMBL/GenBank/DDBJ whole genome shotgun (WGS) entry which is preliminary data.</text>
</comment>
<evidence type="ECO:0000256" key="1">
    <source>
        <dbReference type="ARBA" id="ARBA00004651"/>
    </source>
</evidence>
<evidence type="ECO:0000259" key="9">
    <source>
        <dbReference type="Pfam" id="PF12704"/>
    </source>
</evidence>
<evidence type="ECO:0000256" key="5">
    <source>
        <dbReference type="ARBA" id="ARBA00023136"/>
    </source>
</evidence>
<organism evidence="10 11">
    <name type="scientific">Paenibacillus nasutitermitis</name>
    <dbReference type="NCBI Taxonomy" id="1652958"/>
    <lineage>
        <taxon>Bacteria</taxon>
        <taxon>Bacillati</taxon>
        <taxon>Bacillota</taxon>
        <taxon>Bacilli</taxon>
        <taxon>Bacillales</taxon>
        <taxon>Paenibacillaceae</taxon>
        <taxon>Paenibacillus</taxon>
    </lineage>
</organism>
<protein>
    <submittedName>
        <fullName evidence="10">ABC transporter permease YtrF</fullName>
    </submittedName>
</protein>
<dbReference type="GO" id="GO:0005886">
    <property type="term" value="C:plasma membrane"/>
    <property type="evidence" value="ECO:0007669"/>
    <property type="project" value="UniProtKB-SubCell"/>
</dbReference>
<feature type="domain" description="ABC3 transporter permease C-terminal" evidence="8">
    <location>
        <begin position="276"/>
        <end position="404"/>
    </location>
</feature>
<keyword evidence="11" id="KW-1185">Reference proteome</keyword>
<evidence type="ECO:0000259" key="8">
    <source>
        <dbReference type="Pfam" id="PF02687"/>
    </source>
</evidence>
<evidence type="ECO:0000313" key="11">
    <source>
        <dbReference type="Proteomes" id="UP000612456"/>
    </source>
</evidence>
<feature type="transmembrane region" description="Helical" evidence="7">
    <location>
        <begin position="266"/>
        <end position="291"/>
    </location>
</feature>
<feature type="domain" description="MacB-like periplasmic core" evidence="9">
    <location>
        <begin position="22"/>
        <end position="249"/>
    </location>
</feature>
<dbReference type="InterPro" id="IPR025857">
    <property type="entry name" value="MacB_PCD"/>
</dbReference>
<evidence type="ECO:0000256" key="2">
    <source>
        <dbReference type="ARBA" id="ARBA00022475"/>
    </source>
</evidence>
<evidence type="ECO:0000256" key="6">
    <source>
        <dbReference type="ARBA" id="ARBA00038076"/>
    </source>
</evidence>
<dbReference type="AlphaFoldDB" id="A0A917DVZ1"/>
<dbReference type="Pfam" id="PF12704">
    <property type="entry name" value="MacB_PCD"/>
    <property type="match status" value="1"/>
</dbReference>
<dbReference type="Pfam" id="PF02687">
    <property type="entry name" value="FtsX"/>
    <property type="match status" value="1"/>
</dbReference>
<keyword evidence="3 7" id="KW-0812">Transmembrane</keyword>
<evidence type="ECO:0000313" key="10">
    <source>
        <dbReference type="EMBL" id="GGD75749.1"/>
    </source>
</evidence>
<dbReference type="GO" id="GO:0022857">
    <property type="term" value="F:transmembrane transporter activity"/>
    <property type="evidence" value="ECO:0007669"/>
    <property type="project" value="TreeGrafter"/>
</dbReference>
<reference evidence="10" key="1">
    <citation type="journal article" date="2014" name="Int. J. Syst. Evol. Microbiol.">
        <title>Complete genome sequence of Corynebacterium casei LMG S-19264T (=DSM 44701T), isolated from a smear-ripened cheese.</title>
        <authorList>
            <consortium name="US DOE Joint Genome Institute (JGI-PGF)"/>
            <person name="Walter F."/>
            <person name="Albersmeier A."/>
            <person name="Kalinowski J."/>
            <person name="Ruckert C."/>
        </authorList>
    </citation>
    <scope>NUCLEOTIDE SEQUENCE</scope>
    <source>
        <strain evidence="10">CGMCC 1.15178</strain>
    </source>
</reference>
<feature type="transmembrane region" description="Helical" evidence="7">
    <location>
        <begin position="369"/>
        <end position="393"/>
    </location>
</feature>
<evidence type="ECO:0000256" key="7">
    <source>
        <dbReference type="SAM" id="Phobius"/>
    </source>
</evidence>
<dbReference type="Proteomes" id="UP000612456">
    <property type="component" value="Unassembled WGS sequence"/>
</dbReference>
<dbReference type="RefSeq" id="WP_188993377.1">
    <property type="nucleotide sequence ID" value="NZ_BMHP01000002.1"/>
</dbReference>
<dbReference type="InterPro" id="IPR003838">
    <property type="entry name" value="ABC3_permease_C"/>
</dbReference>
<feature type="transmembrane region" description="Helical" evidence="7">
    <location>
        <begin position="21"/>
        <end position="45"/>
    </location>
</feature>